<dbReference type="OrthoDB" id="1099523at2"/>
<evidence type="ECO:0000256" key="1">
    <source>
        <dbReference type="SAM" id="SignalP"/>
    </source>
</evidence>
<dbReference type="PATRIC" id="fig|1961.12.peg.5171"/>
<dbReference type="Proteomes" id="UP000037084">
    <property type="component" value="Unassembled WGS sequence"/>
</dbReference>
<name>A0A0L8MB22_STRVG</name>
<dbReference type="eggNOG" id="COG3023">
    <property type="taxonomic scope" value="Bacteria"/>
</dbReference>
<dbReference type="RefSeq" id="WP_030387455.1">
    <property type="nucleotide sequence ID" value="NZ_LGUV01000336.1"/>
</dbReference>
<evidence type="ECO:0000313" key="2">
    <source>
        <dbReference type="EMBL" id="KOG47519.1"/>
    </source>
</evidence>
<reference evidence="3" key="1">
    <citation type="submission" date="2015-07" db="EMBL/GenBank/DDBJ databases">
        <authorList>
            <consortium name="Consortium for Microbial Forensics and Genomics (microFORGE)"/>
            <person name="Knight B.M."/>
            <person name="Roberts D.P."/>
            <person name="Lin D."/>
            <person name="Hari K."/>
            <person name="Fletcher J."/>
            <person name="Melcher U."/>
            <person name="Blagden T."/>
            <person name="Winegar R.A."/>
        </authorList>
    </citation>
    <scope>NUCLEOTIDE SEQUENCE [LARGE SCALE GENOMIC DNA]</scope>
    <source>
        <strain evidence="3">NRRL B-1447</strain>
    </source>
</reference>
<proteinExistence type="predicted"/>
<accession>A0A0L8MB22</accession>
<keyword evidence="1" id="KW-0732">Signal</keyword>
<comment type="caution">
    <text evidence="2">The sequence shown here is derived from an EMBL/GenBank/DDBJ whole genome shotgun (WGS) entry which is preliminary data.</text>
</comment>
<evidence type="ECO:0000313" key="3">
    <source>
        <dbReference type="Proteomes" id="UP000037084"/>
    </source>
</evidence>
<protein>
    <submittedName>
        <fullName evidence="2">Spore-associated protein</fullName>
    </submittedName>
</protein>
<feature type="signal peptide" evidence="1">
    <location>
        <begin position="1"/>
        <end position="25"/>
    </location>
</feature>
<gene>
    <name evidence="2" type="ORF">ADK75_23025</name>
</gene>
<dbReference type="AlphaFoldDB" id="A0A0L8MB22"/>
<organism evidence="2 3">
    <name type="scientific">Streptomyces virginiae</name>
    <name type="common">Streptomyces cinnamonensis</name>
    <dbReference type="NCBI Taxonomy" id="1961"/>
    <lineage>
        <taxon>Bacteria</taxon>
        <taxon>Bacillati</taxon>
        <taxon>Actinomycetota</taxon>
        <taxon>Actinomycetes</taxon>
        <taxon>Kitasatosporales</taxon>
        <taxon>Streptomycetaceae</taxon>
        <taxon>Streptomyces</taxon>
    </lineage>
</organism>
<feature type="chain" id="PRO_5005587086" evidence="1">
    <location>
        <begin position="26"/>
        <end position="149"/>
    </location>
</feature>
<sequence length="149" mass="15624">MKFTRSVLATTAFAALALGATTALAAPATAAPNTTPQKVCGSAYKTVNSAAIGSLGTVYLTYNASNGKNCVATIRNNPGAAVDMALWIEVPATWERGEDYGRYTSYAGPAYVYGKGHCVDWGGGISNVHVQVYNSNCGALKEHRVTEVR</sequence>
<dbReference type="EMBL" id="LGUV01000336">
    <property type="protein sequence ID" value="KOG47519.1"/>
    <property type="molecule type" value="Genomic_DNA"/>
</dbReference>